<dbReference type="PRINTS" id="PR00320">
    <property type="entry name" value="GPROTEINBRPT"/>
</dbReference>
<feature type="repeat" description="WD" evidence="6">
    <location>
        <begin position="705"/>
        <end position="736"/>
    </location>
</feature>
<keyword evidence="5" id="KW-0143">Chaperone</keyword>
<evidence type="ECO:0000256" key="4">
    <source>
        <dbReference type="ARBA" id="ARBA00022840"/>
    </source>
</evidence>
<keyword evidence="3" id="KW-0547">Nucleotide-binding</keyword>
<gene>
    <name evidence="8" type="ORF">GCM10022255_011040</name>
</gene>
<proteinExistence type="predicted"/>
<feature type="repeat" description="WD" evidence="6">
    <location>
        <begin position="535"/>
        <end position="576"/>
    </location>
</feature>
<dbReference type="InterPro" id="IPR015943">
    <property type="entry name" value="WD40/YVTN_repeat-like_dom_sf"/>
</dbReference>
<keyword evidence="1 6" id="KW-0853">WD repeat</keyword>
<dbReference type="PRINTS" id="PR00301">
    <property type="entry name" value="HEATSHOCK70"/>
</dbReference>
<feature type="repeat" description="WD" evidence="6">
    <location>
        <begin position="577"/>
        <end position="618"/>
    </location>
</feature>
<evidence type="ECO:0000256" key="1">
    <source>
        <dbReference type="ARBA" id="ARBA00022574"/>
    </source>
</evidence>
<dbReference type="InterPro" id="IPR001680">
    <property type="entry name" value="WD40_rpt"/>
</dbReference>
<dbReference type="InterPro" id="IPR019775">
    <property type="entry name" value="WD40_repeat_CS"/>
</dbReference>
<protein>
    <submittedName>
        <fullName evidence="8">Uncharacterized protein</fullName>
    </submittedName>
</protein>
<keyword evidence="2" id="KW-0677">Repeat</keyword>
<dbReference type="InterPro" id="IPR043129">
    <property type="entry name" value="ATPase_NBD"/>
</dbReference>
<feature type="repeat" description="WD" evidence="6">
    <location>
        <begin position="452"/>
        <end position="493"/>
    </location>
</feature>
<sequence>MSAPRLGVDFGTSTTVAVLSGPDGRPRPLVFDGTELLPSAVCADEHGTLLVGRDAVHAARAYPGGYEPHPKRSVDDGTLLLGGKEFPVSEVFAAVLRRVAAEAERVAGAPLPGAVLTCPAGWGSRRQAVLAGAAVAAGLPAPRMVAEPVAAGCSFAGVAGAAPPGARLLVYDLGAGTFDASVVRSTGDGFEVLAEHGLPDAGGLDIDAAIAGHLGAVYAQRDAAAWQRLARPETPADRRAAHAFREDVRIGKEMLSRTASTLLHVPIFDDDALLTRVQLEQLALPILERTMRATQTALRESGVAPGDLAGIFMVGGASRMPLAATLLHRRLGVAPVVVERPELVVAEGSLLAGSTLTAPVAPVAPAPAPAPAEPPAPVVVQAPAPVEAPKRRRSRLLLAGVLAAAVAVAAVTVTAVLWNGRDHDSGAASSGGGWSGDSAAAAGSGSPLLRVLTGHTGEVTGLAFLPGGTQLASESNDATLRVWNVLSGTSTGPFTSGKGGYCVAVSPDGRTIATGGNSDHSGRLWTVAGDNTVTLTGHQQWIRAVAFSPDGNTVATGSFDDTARLWDVHTGKQKSVLQGHNASVYDVAFAPDGRTIATSSADGTIRLWDPASARTLRTIDAGWVGVSSVSFSPDGKTLAAVGYGNSSGGIKLFDVASGAPARPTIEPETTFEVVRYSPDGRHVAAAAVDEARIYDPSAGTSLLTLTGHTKKVMSVAYNFDGSVLATGSEDHTIRLWHTGPYASAISPSAAASAGSGTVGQNAPAPAVS</sequence>
<dbReference type="Pfam" id="PF00012">
    <property type="entry name" value="HSP70"/>
    <property type="match status" value="1"/>
</dbReference>
<dbReference type="InterPro" id="IPR036322">
    <property type="entry name" value="WD40_repeat_dom_sf"/>
</dbReference>
<dbReference type="PROSITE" id="PS50082">
    <property type="entry name" value="WD_REPEATS_2"/>
    <property type="match status" value="4"/>
</dbReference>
<dbReference type="SUPFAM" id="SSF53067">
    <property type="entry name" value="Actin-like ATPase domain"/>
    <property type="match status" value="2"/>
</dbReference>
<dbReference type="Gene3D" id="3.90.640.10">
    <property type="entry name" value="Actin, Chain A, domain 4"/>
    <property type="match status" value="1"/>
</dbReference>
<evidence type="ECO:0000256" key="5">
    <source>
        <dbReference type="ARBA" id="ARBA00023186"/>
    </source>
</evidence>
<dbReference type="SUPFAM" id="SSF50978">
    <property type="entry name" value="WD40 repeat-like"/>
    <property type="match status" value="1"/>
</dbReference>
<dbReference type="Proteomes" id="UP001500620">
    <property type="component" value="Unassembled WGS sequence"/>
</dbReference>
<evidence type="ECO:0000256" key="6">
    <source>
        <dbReference type="PROSITE-ProRule" id="PRU00221"/>
    </source>
</evidence>
<dbReference type="RefSeq" id="WP_345121887.1">
    <property type="nucleotide sequence ID" value="NZ_BAABAT010000002.1"/>
</dbReference>
<keyword evidence="4" id="KW-0067">ATP-binding</keyword>
<dbReference type="Gene3D" id="2.130.10.10">
    <property type="entry name" value="YVTN repeat-like/Quinoprotein amine dehydrogenase"/>
    <property type="match status" value="3"/>
</dbReference>
<dbReference type="CDD" id="cd00200">
    <property type="entry name" value="WD40"/>
    <property type="match status" value="1"/>
</dbReference>
<dbReference type="Gene3D" id="3.30.420.40">
    <property type="match status" value="2"/>
</dbReference>
<dbReference type="EMBL" id="BAABAT010000002">
    <property type="protein sequence ID" value="GAA4245103.1"/>
    <property type="molecule type" value="Genomic_DNA"/>
</dbReference>
<dbReference type="InterPro" id="IPR013126">
    <property type="entry name" value="Hsp_70_fam"/>
</dbReference>
<keyword evidence="7" id="KW-1133">Transmembrane helix</keyword>
<dbReference type="PROSITE" id="PS50294">
    <property type="entry name" value="WD_REPEATS_REGION"/>
    <property type="match status" value="4"/>
</dbReference>
<dbReference type="InterPro" id="IPR020472">
    <property type="entry name" value="WD40_PAC1"/>
</dbReference>
<evidence type="ECO:0000313" key="8">
    <source>
        <dbReference type="EMBL" id="GAA4245103.1"/>
    </source>
</evidence>
<evidence type="ECO:0000256" key="3">
    <source>
        <dbReference type="ARBA" id="ARBA00022741"/>
    </source>
</evidence>
<evidence type="ECO:0000313" key="9">
    <source>
        <dbReference type="Proteomes" id="UP001500620"/>
    </source>
</evidence>
<keyword evidence="7" id="KW-0472">Membrane</keyword>
<feature type="transmembrane region" description="Helical" evidence="7">
    <location>
        <begin position="396"/>
        <end position="418"/>
    </location>
</feature>
<dbReference type="PANTHER" id="PTHR19879">
    <property type="entry name" value="TRANSCRIPTION INITIATION FACTOR TFIID"/>
    <property type="match status" value="1"/>
</dbReference>
<evidence type="ECO:0000256" key="7">
    <source>
        <dbReference type="SAM" id="Phobius"/>
    </source>
</evidence>
<evidence type="ECO:0000256" key="2">
    <source>
        <dbReference type="ARBA" id="ARBA00022737"/>
    </source>
</evidence>
<name>A0ABP8CYW6_9ACTN</name>
<comment type="caution">
    <text evidence="8">The sequence shown here is derived from an EMBL/GenBank/DDBJ whole genome shotgun (WGS) entry which is preliminary data.</text>
</comment>
<dbReference type="SMART" id="SM00320">
    <property type="entry name" value="WD40"/>
    <property type="match status" value="7"/>
</dbReference>
<organism evidence="8 9">
    <name type="scientific">Dactylosporangium darangshiense</name>
    <dbReference type="NCBI Taxonomy" id="579108"/>
    <lineage>
        <taxon>Bacteria</taxon>
        <taxon>Bacillati</taxon>
        <taxon>Actinomycetota</taxon>
        <taxon>Actinomycetes</taxon>
        <taxon>Micromonosporales</taxon>
        <taxon>Micromonosporaceae</taxon>
        <taxon>Dactylosporangium</taxon>
    </lineage>
</organism>
<accession>A0ABP8CYW6</accession>
<dbReference type="PANTHER" id="PTHR19879:SF9">
    <property type="entry name" value="TRANSCRIPTION INITIATION FACTOR TFIID SUBUNIT 5"/>
    <property type="match status" value="1"/>
</dbReference>
<keyword evidence="9" id="KW-1185">Reference proteome</keyword>
<dbReference type="PROSITE" id="PS00678">
    <property type="entry name" value="WD_REPEATS_1"/>
    <property type="match status" value="1"/>
</dbReference>
<reference evidence="9" key="1">
    <citation type="journal article" date="2019" name="Int. J. Syst. Evol. Microbiol.">
        <title>The Global Catalogue of Microorganisms (GCM) 10K type strain sequencing project: providing services to taxonomists for standard genome sequencing and annotation.</title>
        <authorList>
            <consortium name="The Broad Institute Genomics Platform"/>
            <consortium name="The Broad Institute Genome Sequencing Center for Infectious Disease"/>
            <person name="Wu L."/>
            <person name="Ma J."/>
        </authorList>
    </citation>
    <scope>NUCLEOTIDE SEQUENCE [LARGE SCALE GENOMIC DNA]</scope>
    <source>
        <strain evidence="9">JCM 17441</strain>
    </source>
</reference>
<dbReference type="Pfam" id="PF00400">
    <property type="entry name" value="WD40"/>
    <property type="match status" value="6"/>
</dbReference>
<keyword evidence="7" id="KW-0812">Transmembrane</keyword>